<dbReference type="AlphaFoldDB" id="A0A1Z1MUK9"/>
<organism evidence="1">
    <name type="scientific">Tolypiocladia glomerulata</name>
    <dbReference type="NCBI Taxonomy" id="860646"/>
    <lineage>
        <taxon>Eukaryota</taxon>
        <taxon>Rhodophyta</taxon>
        <taxon>Florideophyceae</taxon>
        <taxon>Rhodymeniophycidae</taxon>
        <taxon>Ceramiales</taxon>
        <taxon>Rhodomelaceae</taxon>
        <taxon>Polysiphonioideae</taxon>
        <taxon>Tolypiocladia</taxon>
    </lineage>
</organism>
<gene>
    <name evidence="1" type="primary">rpl29</name>
</gene>
<name>A0A1Z1MUK9_9FLOR</name>
<keyword evidence="1" id="KW-0689">Ribosomal protein</keyword>
<dbReference type="InterPro" id="IPR036049">
    <property type="entry name" value="Ribosomal_uL29_sf"/>
</dbReference>
<reference evidence="1" key="1">
    <citation type="journal article" date="2017" name="J. Phycol.">
        <title>Analysis of chloroplast genomes and a supermatrix inform reclassification of the Rhodomelaceae (Rhodophyta).</title>
        <authorList>
            <person name="Diaz-Tapia P."/>
            <person name="Maggs C.A."/>
            <person name="West J.A."/>
            <person name="Verbruggen H."/>
        </authorList>
    </citation>
    <scope>NUCLEOTIDE SEQUENCE</scope>
    <source>
        <strain evidence="1">PD1825</strain>
    </source>
</reference>
<dbReference type="GO" id="GO:0003735">
    <property type="term" value="F:structural constituent of ribosome"/>
    <property type="evidence" value="ECO:0007669"/>
    <property type="project" value="InterPro"/>
</dbReference>
<protein>
    <submittedName>
        <fullName evidence="1">Ribosomal protein L29</fullName>
    </submittedName>
</protein>
<proteinExistence type="predicted"/>
<keyword evidence="1" id="KW-0150">Chloroplast</keyword>
<keyword evidence="1" id="KW-0934">Plastid</keyword>
<keyword evidence="1" id="KW-0687">Ribonucleoprotein</keyword>
<dbReference type="GO" id="GO:0006412">
    <property type="term" value="P:translation"/>
    <property type="evidence" value="ECO:0007669"/>
    <property type="project" value="InterPro"/>
</dbReference>
<dbReference type="RefSeq" id="YP_009399968.1">
    <property type="nucleotide sequence ID" value="NC_035299.1"/>
</dbReference>
<dbReference type="SUPFAM" id="SSF46561">
    <property type="entry name" value="Ribosomal protein L29 (L29p)"/>
    <property type="match status" value="1"/>
</dbReference>
<sequence length="52" mass="6301">MNIEEKIYTLKKELLLLRIKKITKQNFKSEEIKKIQHQISQINFQKTNKKNG</sequence>
<dbReference type="EMBL" id="MF101467">
    <property type="protein sequence ID" value="ARW69787.1"/>
    <property type="molecule type" value="Genomic_DNA"/>
</dbReference>
<dbReference type="GeneID" id="33362514"/>
<accession>A0A1Z1MUK9</accession>
<geneLocation type="chloroplast" evidence="1"/>
<evidence type="ECO:0000313" key="1">
    <source>
        <dbReference type="EMBL" id="ARW69787.1"/>
    </source>
</evidence>
<dbReference type="GO" id="GO:0005840">
    <property type="term" value="C:ribosome"/>
    <property type="evidence" value="ECO:0007669"/>
    <property type="project" value="UniProtKB-KW"/>
</dbReference>